<evidence type="ECO:0000256" key="3">
    <source>
        <dbReference type="ARBA" id="ARBA00004629"/>
    </source>
</evidence>
<evidence type="ECO:0000256" key="12">
    <source>
        <dbReference type="ARBA" id="ARBA00023054"/>
    </source>
</evidence>
<evidence type="ECO:0000256" key="10">
    <source>
        <dbReference type="ARBA" id="ARBA00022829"/>
    </source>
</evidence>
<keyword evidence="5" id="KW-0158">Chromosome</keyword>
<evidence type="ECO:0000256" key="7">
    <source>
        <dbReference type="ARBA" id="ARBA00022618"/>
    </source>
</evidence>
<keyword evidence="15" id="KW-0131">Cell cycle</keyword>
<keyword evidence="9" id="KW-0498">Mitosis</keyword>
<evidence type="ECO:0000256" key="19">
    <source>
        <dbReference type="SAM" id="Coils"/>
    </source>
</evidence>
<protein>
    <recommendedName>
        <fullName evidence="17">DASH complex subunit SPC34</fullName>
    </recommendedName>
    <alternativeName>
        <fullName evidence="18">Outer kinetochore protein SPC34</fullName>
    </alternativeName>
</protein>
<name>A0A232LUI7_9EURO</name>
<evidence type="ECO:0000256" key="13">
    <source>
        <dbReference type="ARBA" id="ARBA00023212"/>
    </source>
</evidence>
<keyword evidence="21" id="KW-1185">Reference proteome</keyword>
<feature type="coiled-coil region" evidence="19">
    <location>
        <begin position="168"/>
        <end position="241"/>
    </location>
</feature>
<dbReference type="GO" id="GO:0008608">
    <property type="term" value="P:attachment of spindle microtubules to kinetochore"/>
    <property type="evidence" value="ECO:0007669"/>
    <property type="project" value="InterPro"/>
</dbReference>
<keyword evidence="6" id="KW-0963">Cytoplasm</keyword>
<comment type="subcellular location">
    <subcellularLocation>
        <location evidence="3">Chromosome</location>
        <location evidence="3">Centromere</location>
        <location evidence="3">Kinetochore</location>
    </subcellularLocation>
    <subcellularLocation>
        <location evidence="2">Cytoplasm</location>
        <location evidence="2">Cytoskeleton</location>
        <location evidence="2">Spindle</location>
    </subcellularLocation>
    <subcellularLocation>
        <location evidence="1">Nucleus</location>
    </subcellularLocation>
</comment>
<evidence type="ECO:0000256" key="2">
    <source>
        <dbReference type="ARBA" id="ARBA00004186"/>
    </source>
</evidence>
<dbReference type="AlphaFoldDB" id="A0A232LUI7"/>
<evidence type="ECO:0000256" key="1">
    <source>
        <dbReference type="ARBA" id="ARBA00004123"/>
    </source>
</evidence>
<reference evidence="20 21" key="1">
    <citation type="journal article" date="2015" name="Environ. Microbiol.">
        <title>Metagenome sequence of Elaphomyces granulatus from sporocarp tissue reveals Ascomycota ectomycorrhizal fingerprints of genome expansion and a Proteobacteria-rich microbiome.</title>
        <authorList>
            <person name="Quandt C.A."/>
            <person name="Kohler A."/>
            <person name="Hesse C.N."/>
            <person name="Sharpton T.J."/>
            <person name="Martin F."/>
            <person name="Spatafora J.W."/>
        </authorList>
    </citation>
    <scope>NUCLEOTIDE SEQUENCE [LARGE SCALE GENOMIC DNA]</scope>
    <source>
        <strain evidence="20 21">OSC145934</strain>
    </source>
</reference>
<keyword evidence="14" id="KW-0539">Nucleus</keyword>
<keyword evidence="11" id="KW-0995">Kinetochore</keyword>
<dbReference type="GO" id="GO:0005876">
    <property type="term" value="C:spindle microtubule"/>
    <property type="evidence" value="ECO:0007669"/>
    <property type="project" value="InterPro"/>
</dbReference>
<keyword evidence="10" id="KW-0159">Chromosome partition</keyword>
<evidence type="ECO:0000256" key="8">
    <source>
        <dbReference type="ARBA" id="ARBA00022701"/>
    </source>
</evidence>
<sequence length="247" mass="27651">MTLLESHLEQITLSANAISELPFPPPKIFTNALLNAPDITTLIRDTEAHERALFSIDPSAKPLKPAPRRATRRTTIFPAEPETESLADRLASVRGRRPPSVVARVLGGDMLEEIKRSVGASASALRGEINVEVLLRGAEMLCHVYPITGAAEKISTLRYRYQEVSDSIAQLEARVAKNAAQLDRLNRSYGDPDDDREPFEIRQPDTVDITDEDIERELDEIHELEQKKRVLEDRVTGLERDLGGLRR</sequence>
<dbReference type="GO" id="GO:0051301">
    <property type="term" value="P:cell division"/>
    <property type="evidence" value="ECO:0007669"/>
    <property type="project" value="UniProtKB-KW"/>
</dbReference>
<keyword evidence="13" id="KW-0206">Cytoskeleton</keyword>
<gene>
    <name evidence="20" type="ORF">Egran_04548</name>
</gene>
<comment type="caution">
    <text evidence="20">The sequence shown here is derived from an EMBL/GenBank/DDBJ whole genome shotgun (WGS) entry which is preliminary data.</text>
</comment>
<dbReference type="EMBL" id="NPHW01004633">
    <property type="protein sequence ID" value="OXV07688.1"/>
    <property type="molecule type" value="Genomic_DNA"/>
</dbReference>
<keyword evidence="12 19" id="KW-0175">Coiled coil</keyword>
<evidence type="ECO:0000256" key="6">
    <source>
        <dbReference type="ARBA" id="ARBA00022490"/>
    </source>
</evidence>
<evidence type="ECO:0000256" key="4">
    <source>
        <dbReference type="ARBA" id="ARBA00008491"/>
    </source>
</evidence>
<accession>A0A232LUI7</accession>
<evidence type="ECO:0000256" key="9">
    <source>
        <dbReference type="ARBA" id="ARBA00022776"/>
    </source>
</evidence>
<evidence type="ECO:0000256" key="16">
    <source>
        <dbReference type="ARBA" id="ARBA00023328"/>
    </source>
</evidence>
<organism evidence="20 21">
    <name type="scientific">Elaphomyces granulatus</name>
    <dbReference type="NCBI Taxonomy" id="519963"/>
    <lineage>
        <taxon>Eukaryota</taxon>
        <taxon>Fungi</taxon>
        <taxon>Dikarya</taxon>
        <taxon>Ascomycota</taxon>
        <taxon>Pezizomycotina</taxon>
        <taxon>Eurotiomycetes</taxon>
        <taxon>Eurotiomycetidae</taxon>
        <taxon>Eurotiales</taxon>
        <taxon>Elaphomycetaceae</taxon>
        <taxon>Elaphomyces</taxon>
    </lineage>
</organism>
<evidence type="ECO:0000256" key="11">
    <source>
        <dbReference type="ARBA" id="ARBA00022838"/>
    </source>
</evidence>
<evidence type="ECO:0000313" key="20">
    <source>
        <dbReference type="EMBL" id="OXV07688.1"/>
    </source>
</evidence>
<evidence type="ECO:0000313" key="21">
    <source>
        <dbReference type="Proteomes" id="UP000243515"/>
    </source>
</evidence>
<keyword evidence="8" id="KW-0493">Microtubule</keyword>
<dbReference type="GO" id="GO:0042729">
    <property type="term" value="C:DASH complex"/>
    <property type="evidence" value="ECO:0007669"/>
    <property type="project" value="InterPro"/>
</dbReference>
<evidence type="ECO:0000256" key="17">
    <source>
        <dbReference type="ARBA" id="ARBA00044112"/>
    </source>
</evidence>
<comment type="similarity">
    <text evidence="4">Belongs to the DASH complex SPC34 family.</text>
</comment>
<dbReference type="Proteomes" id="UP000243515">
    <property type="component" value="Unassembled WGS sequence"/>
</dbReference>
<keyword evidence="16" id="KW-0137">Centromere</keyword>
<dbReference type="InterPro" id="IPR013966">
    <property type="entry name" value="Spc34"/>
</dbReference>
<proteinExistence type="inferred from homology"/>
<evidence type="ECO:0000256" key="18">
    <source>
        <dbReference type="ARBA" id="ARBA00044346"/>
    </source>
</evidence>
<evidence type="ECO:0000256" key="14">
    <source>
        <dbReference type="ARBA" id="ARBA00023242"/>
    </source>
</evidence>
<dbReference type="Pfam" id="PF08657">
    <property type="entry name" value="DASH_Spc34"/>
    <property type="match status" value="2"/>
</dbReference>
<keyword evidence="7" id="KW-0132">Cell division</keyword>
<dbReference type="OrthoDB" id="10016597at2759"/>
<evidence type="ECO:0000256" key="5">
    <source>
        <dbReference type="ARBA" id="ARBA00022454"/>
    </source>
</evidence>
<evidence type="ECO:0000256" key="15">
    <source>
        <dbReference type="ARBA" id="ARBA00023306"/>
    </source>
</evidence>